<protein>
    <submittedName>
        <fullName evidence="6">ATP-dependent DNA helicase</fullName>
    </submittedName>
</protein>
<evidence type="ECO:0000256" key="3">
    <source>
        <dbReference type="ARBA" id="ARBA00022840"/>
    </source>
</evidence>
<dbReference type="AlphaFoldDB" id="A0A839HIT9"/>
<evidence type="ECO:0000256" key="4">
    <source>
        <dbReference type="ARBA" id="ARBA00038058"/>
    </source>
</evidence>
<feature type="domain" description="Helicase ATP-binding" evidence="5">
    <location>
        <begin position="1"/>
        <end position="261"/>
    </location>
</feature>
<comment type="caution">
    <text evidence="6">The sequence shown here is derived from an EMBL/GenBank/DDBJ whole genome shotgun (WGS) entry which is preliminary data.</text>
</comment>
<dbReference type="GO" id="GO:0003676">
    <property type="term" value="F:nucleic acid binding"/>
    <property type="evidence" value="ECO:0007669"/>
    <property type="project" value="InterPro"/>
</dbReference>
<dbReference type="PANTHER" id="PTHR11472:SF34">
    <property type="entry name" value="REGULATOR OF TELOMERE ELONGATION HELICASE 1"/>
    <property type="match status" value="1"/>
</dbReference>
<dbReference type="Gene3D" id="3.40.50.300">
    <property type="entry name" value="P-loop containing nucleotide triphosphate hydrolases"/>
    <property type="match status" value="2"/>
</dbReference>
<keyword evidence="2" id="KW-0378">Hydrolase</keyword>
<evidence type="ECO:0000256" key="1">
    <source>
        <dbReference type="ARBA" id="ARBA00022741"/>
    </source>
</evidence>
<dbReference type="EMBL" id="JABVCQ010000030">
    <property type="protein sequence ID" value="MBB1126946.1"/>
    <property type="molecule type" value="Genomic_DNA"/>
</dbReference>
<dbReference type="InterPro" id="IPR014013">
    <property type="entry name" value="Helic_SF1/SF2_ATP-bd_DinG/Rad3"/>
</dbReference>
<proteinExistence type="inferred from homology"/>
<gene>
    <name evidence="6" type="ORF">HUK38_12035</name>
</gene>
<evidence type="ECO:0000313" key="6">
    <source>
        <dbReference type="EMBL" id="MBB1126946.1"/>
    </source>
</evidence>
<dbReference type="SUPFAM" id="SSF52540">
    <property type="entry name" value="P-loop containing nucleoside triphosphate hydrolases"/>
    <property type="match status" value="2"/>
</dbReference>
<evidence type="ECO:0000256" key="2">
    <source>
        <dbReference type="ARBA" id="ARBA00022801"/>
    </source>
</evidence>
<dbReference type="InterPro" id="IPR045028">
    <property type="entry name" value="DinG/Rad3-like"/>
</dbReference>
<accession>A0A839HIT9</accession>
<dbReference type="InterPro" id="IPR011545">
    <property type="entry name" value="DEAD/DEAH_box_helicase_dom"/>
</dbReference>
<dbReference type="GO" id="GO:0016818">
    <property type="term" value="F:hydrolase activity, acting on acid anhydrides, in phosphorus-containing anhydrides"/>
    <property type="evidence" value="ECO:0007669"/>
    <property type="project" value="InterPro"/>
</dbReference>
<dbReference type="PROSITE" id="PS51193">
    <property type="entry name" value="HELICASE_ATP_BIND_2"/>
    <property type="match status" value="1"/>
</dbReference>
<sequence length="638" mass="70219">MAQTIAQIITAETSLICEAGTGTGKTLAYLVPAVLSKRKVVLSTGTRALQDQLFRHDLPLVLAALNSAARVALLKGRSNYLCQYRLERALGRAARLNRDLRADLSRVRDWAQVTTSGDIAECQIAENASVWPLVTSTLDNCLAQDCPRLNRCHPQAARRQAQEADIVIVNHHLLCANFALQLNQVGAVIPEPQCWIIDEAHQLPEIAMQFFGLALSTKQVLDLTDDLVTAADSEHDLIGSAPGLSAAVTALTTAAHTLHQAFANVTGRVAWQDLDDPEPILRVLAQLGEALTAVADSLTAVAGQNKEWDRGRERCADLLKRLARLAAPPSEADADWVRWVDVQNWGMRLHLTPLDVAPIFAALREQAPATWILTSATMTVGGSFDHFARQMGWGAEVRTASWDSPFDYPRQALWFLPPDMPDPSTAQYTQRVAVIARELITIAQGRTFLLFTSHRALREVAAQFDTPSFGYPLLIQGSAPRAALLDRFRSLGNAVLLGSTSFWEGVDVRGEALSCVIIDKLPFAMPDDPILRAKIAALQRQGLNPFLEYQLPHAVIALKQGAGRLIRDDTDRGLFVVCDPRLLTRRYGTAFFNSLPPMTRTQELAAVRAFMQPPETLTPAVKPIKRRRARTIKKTEDN</sequence>
<name>A0A839HIT9_9GAMM</name>
<dbReference type="GO" id="GO:0003678">
    <property type="term" value="F:DNA helicase activity"/>
    <property type="evidence" value="ECO:0007669"/>
    <property type="project" value="TreeGrafter"/>
</dbReference>
<organism evidence="6 7">
    <name type="scientific">Thiospirillum jenense</name>
    <dbReference type="NCBI Taxonomy" id="1653858"/>
    <lineage>
        <taxon>Bacteria</taxon>
        <taxon>Pseudomonadati</taxon>
        <taxon>Pseudomonadota</taxon>
        <taxon>Gammaproteobacteria</taxon>
        <taxon>Chromatiales</taxon>
        <taxon>Chromatiaceae</taxon>
        <taxon>Thiospirillum</taxon>
    </lineage>
</organism>
<dbReference type="PANTHER" id="PTHR11472">
    <property type="entry name" value="DNA REPAIR DEAD HELICASE RAD3/XP-D SUBFAMILY MEMBER"/>
    <property type="match status" value="1"/>
</dbReference>
<dbReference type="Pfam" id="PF00270">
    <property type="entry name" value="DEAD"/>
    <property type="match status" value="1"/>
</dbReference>
<dbReference type="InterPro" id="IPR006555">
    <property type="entry name" value="ATP-dep_Helicase_C"/>
</dbReference>
<keyword evidence="7" id="KW-1185">Reference proteome</keyword>
<dbReference type="GO" id="GO:0006281">
    <property type="term" value="P:DNA repair"/>
    <property type="evidence" value="ECO:0007669"/>
    <property type="project" value="TreeGrafter"/>
</dbReference>
<dbReference type="GO" id="GO:0005524">
    <property type="term" value="F:ATP binding"/>
    <property type="evidence" value="ECO:0007669"/>
    <property type="project" value="UniProtKB-KW"/>
</dbReference>
<keyword evidence="3" id="KW-0067">ATP-binding</keyword>
<evidence type="ECO:0000259" key="5">
    <source>
        <dbReference type="PROSITE" id="PS51193"/>
    </source>
</evidence>
<keyword evidence="6" id="KW-0347">Helicase</keyword>
<reference evidence="6 7" key="1">
    <citation type="journal article" date="2020" name="Arch. Microbiol.">
        <title>The genome sequence of the giant phototrophic gammaproteobacterium Thiospirillum jenense gives insight into its physiological properties and phylogenetic relationships.</title>
        <authorList>
            <person name="Imhoff J.F."/>
            <person name="Meyer T.E."/>
            <person name="Kyndt J.A."/>
        </authorList>
    </citation>
    <scope>NUCLEOTIDE SEQUENCE [LARGE SCALE GENOMIC DNA]</scope>
    <source>
        <strain evidence="6 7">DSM 216</strain>
    </source>
</reference>
<dbReference type="Proteomes" id="UP000548632">
    <property type="component" value="Unassembled WGS sequence"/>
</dbReference>
<dbReference type="SMART" id="SM00491">
    <property type="entry name" value="HELICc2"/>
    <property type="match status" value="1"/>
</dbReference>
<dbReference type="Pfam" id="PF13307">
    <property type="entry name" value="Helicase_C_2"/>
    <property type="match status" value="1"/>
</dbReference>
<keyword evidence="1" id="KW-0547">Nucleotide-binding</keyword>
<evidence type="ECO:0000313" key="7">
    <source>
        <dbReference type="Proteomes" id="UP000548632"/>
    </source>
</evidence>
<comment type="similarity">
    <text evidence="4">Belongs to the helicase family. DinG subfamily.</text>
</comment>
<dbReference type="InterPro" id="IPR027417">
    <property type="entry name" value="P-loop_NTPase"/>
</dbReference>